<evidence type="ECO:0000313" key="2">
    <source>
        <dbReference type="EMBL" id="SNB65526.1"/>
    </source>
</evidence>
<reference evidence="3" key="1">
    <citation type="submission" date="2017-06" db="EMBL/GenBank/DDBJ databases">
        <authorList>
            <person name="Varghese N."/>
            <person name="Submissions S."/>
        </authorList>
    </citation>
    <scope>NUCLEOTIDE SEQUENCE [LARGE SCALE GENOMIC DNA]</scope>
    <source>
        <strain evidence="3">DSM 137</strain>
    </source>
</reference>
<feature type="transmembrane region" description="Helical" evidence="1">
    <location>
        <begin position="94"/>
        <end position="112"/>
    </location>
</feature>
<dbReference type="RefSeq" id="WP_088519768.1">
    <property type="nucleotide sequence ID" value="NZ_FYDG01000002.1"/>
</dbReference>
<feature type="transmembrane region" description="Helical" evidence="1">
    <location>
        <begin position="435"/>
        <end position="455"/>
    </location>
</feature>
<name>A0A212R0M5_RHOAC</name>
<keyword evidence="1" id="KW-0812">Transmembrane</keyword>
<sequence>MTNRIYYILLALLAVARYALCGDTEIVGAQWDTEGLASLAQAGYWRDMGALYRPPVVPLVAHWCAVLAIPYRMALEAGLIGGGIFLALQLKSRFNAWASLAVFAILLFNPYAIRSFTEFQREPFLYVEYIALLGCAVLVLDARETLRRRGVAAALFGLFSAGIILTREGEEVFVLVFVAALLLFSLFRREDRRDWLRKAGLLAAPTGLITLTLCGLTAMTNDANWGAPSYRGMFPYIRDFLTEIHHIKVDDSVRYAPATRKSFAEAARVSKTFAEFAGPALALDADAPPQVQTFREHSSHFVHRLEVDPSRTLWLVNYLAVAKYGADPRVLVEKLTAATAEVRAALASGELPRTALPLPYPFDPNLSNWLPGLPEELGSVLHMLATPSAEEAGARILDDYRPDLFDAALTRRTYLVGHQFKTRNDALRQAVAANYRYLIGAMAALSFALGLIFAVDRRVWALTLGLFSLIGARFVIYGVMLASVAPVHRYVVFMSPLAGVLICLGCAVAGSGLRSLLKLGGAPQAEGPGAVAQA</sequence>
<dbReference type="Proteomes" id="UP000198418">
    <property type="component" value="Unassembled WGS sequence"/>
</dbReference>
<feature type="transmembrane region" description="Helical" evidence="1">
    <location>
        <begin position="462"/>
        <end position="484"/>
    </location>
</feature>
<dbReference type="AlphaFoldDB" id="A0A212R0M5"/>
<dbReference type="EMBL" id="FYDG01000002">
    <property type="protein sequence ID" value="SNB65526.1"/>
    <property type="molecule type" value="Genomic_DNA"/>
</dbReference>
<proteinExistence type="predicted"/>
<evidence type="ECO:0000313" key="3">
    <source>
        <dbReference type="Proteomes" id="UP000198418"/>
    </source>
</evidence>
<keyword evidence="3" id="KW-1185">Reference proteome</keyword>
<feature type="transmembrane region" description="Helical" evidence="1">
    <location>
        <begin position="172"/>
        <end position="187"/>
    </location>
</feature>
<keyword evidence="1" id="KW-0472">Membrane</keyword>
<gene>
    <name evidence="2" type="ORF">SAMN06265338_102239</name>
</gene>
<protein>
    <recommendedName>
        <fullName evidence="4">Glycosyltransferase RgtA/B/C/D-like domain-containing protein</fullName>
    </recommendedName>
</protein>
<feature type="transmembrane region" description="Helical" evidence="1">
    <location>
        <begin position="60"/>
        <end position="87"/>
    </location>
</feature>
<dbReference type="OrthoDB" id="9255640at2"/>
<accession>A0A212R0M5</accession>
<feature type="transmembrane region" description="Helical" evidence="1">
    <location>
        <begin position="490"/>
        <end position="510"/>
    </location>
</feature>
<evidence type="ECO:0008006" key="4">
    <source>
        <dbReference type="Google" id="ProtNLM"/>
    </source>
</evidence>
<feature type="transmembrane region" description="Helical" evidence="1">
    <location>
        <begin position="124"/>
        <end position="142"/>
    </location>
</feature>
<feature type="transmembrane region" description="Helical" evidence="1">
    <location>
        <begin position="149"/>
        <end position="166"/>
    </location>
</feature>
<evidence type="ECO:0000256" key="1">
    <source>
        <dbReference type="SAM" id="Phobius"/>
    </source>
</evidence>
<organism evidence="2 3">
    <name type="scientific">Rhodoblastus acidophilus</name>
    <name type="common">Rhodopseudomonas acidophila</name>
    <dbReference type="NCBI Taxonomy" id="1074"/>
    <lineage>
        <taxon>Bacteria</taxon>
        <taxon>Pseudomonadati</taxon>
        <taxon>Pseudomonadota</taxon>
        <taxon>Alphaproteobacteria</taxon>
        <taxon>Hyphomicrobiales</taxon>
        <taxon>Rhodoblastaceae</taxon>
        <taxon>Rhodoblastus</taxon>
    </lineage>
</organism>
<keyword evidence="1" id="KW-1133">Transmembrane helix</keyword>